<dbReference type="PANTHER" id="PTHR43095:SF5">
    <property type="entry name" value="XYLULOSE KINASE"/>
    <property type="match status" value="1"/>
</dbReference>
<dbReference type="PIRSF" id="PIRSF000538">
    <property type="entry name" value="GlpK"/>
    <property type="match status" value="1"/>
</dbReference>
<keyword evidence="7" id="KW-1185">Reference proteome</keyword>
<proteinExistence type="inferred from homology"/>
<accession>A0ABD6CQ96</accession>
<dbReference type="InterPro" id="IPR018483">
    <property type="entry name" value="Carb_kinase_FGGY_CS"/>
</dbReference>
<dbReference type="GO" id="GO:0016301">
    <property type="term" value="F:kinase activity"/>
    <property type="evidence" value="ECO:0007669"/>
    <property type="project" value="UniProtKB-KW"/>
</dbReference>
<dbReference type="InterPro" id="IPR050406">
    <property type="entry name" value="FGGY_Carb_Kinase"/>
</dbReference>
<dbReference type="PANTHER" id="PTHR43095">
    <property type="entry name" value="SUGAR KINASE"/>
    <property type="match status" value="1"/>
</dbReference>
<keyword evidence="2 3" id="KW-0418">Kinase</keyword>
<evidence type="ECO:0000256" key="3">
    <source>
        <dbReference type="RuleBase" id="RU003733"/>
    </source>
</evidence>
<keyword evidence="1 3" id="KW-0808">Transferase</keyword>
<dbReference type="AlphaFoldDB" id="A0ABD6CQ96"/>
<gene>
    <name evidence="6" type="ORF">ACFSBX_15535</name>
</gene>
<reference evidence="6 7" key="1">
    <citation type="journal article" date="2019" name="Int. J. Syst. Evol. Microbiol.">
        <title>The Global Catalogue of Microorganisms (GCM) 10K type strain sequencing project: providing services to taxonomists for standard genome sequencing and annotation.</title>
        <authorList>
            <consortium name="The Broad Institute Genomics Platform"/>
            <consortium name="The Broad Institute Genome Sequencing Center for Infectious Disease"/>
            <person name="Wu L."/>
            <person name="Ma J."/>
        </authorList>
    </citation>
    <scope>NUCLEOTIDE SEQUENCE [LARGE SCALE GENOMIC DNA]</scope>
    <source>
        <strain evidence="6 7">CGMCC 1.12121</strain>
    </source>
</reference>
<dbReference type="RefSeq" id="WP_256421896.1">
    <property type="nucleotide sequence ID" value="NZ_JANHDI010000009.1"/>
</dbReference>
<dbReference type="EMBL" id="JBHUDK010000014">
    <property type="protein sequence ID" value="MFD1600359.1"/>
    <property type="molecule type" value="Genomic_DNA"/>
</dbReference>
<organism evidence="6 7">
    <name type="scientific">Halobellus rarus</name>
    <dbReference type="NCBI Taxonomy" id="1126237"/>
    <lineage>
        <taxon>Archaea</taxon>
        <taxon>Methanobacteriati</taxon>
        <taxon>Methanobacteriota</taxon>
        <taxon>Stenosarchaea group</taxon>
        <taxon>Halobacteria</taxon>
        <taxon>Halobacteriales</taxon>
        <taxon>Haloferacaceae</taxon>
        <taxon>Halobellus</taxon>
    </lineage>
</organism>
<evidence type="ECO:0000313" key="7">
    <source>
        <dbReference type="Proteomes" id="UP001597085"/>
    </source>
</evidence>
<dbReference type="EC" id="2.7.1.-" evidence="6"/>
<evidence type="ECO:0000256" key="1">
    <source>
        <dbReference type="ARBA" id="ARBA00022679"/>
    </source>
</evidence>
<evidence type="ECO:0000313" key="6">
    <source>
        <dbReference type="EMBL" id="MFD1600359.1"/>
    </source>
</evidence>
<feature type="domain" description="Carbohydrate kinase FGGY N-terminal" evidence="4">
    <location>
        <begin position="5"/>
        <end position="250"/>
    </location>
</feature>
<dbReference type="SUPFAM" id="SSF53067">
    <property type="entry name" value="Actin-like ATPase domain"/>
    <property type="match status" value="2"/>
</dbReference>
<dbReference type="InterPro" id="IPR000577">
    <property type="entry name" value="Carb_kinase_FGGY"/>
</dbReference>
<comment type="similarity">
    <text evidence="3">Belongs to the FGGY kinase family.</text>
</comment>
<sequence length="510" mass="54906">MDECLLGFDIGTTNSKGLLIDPDLNVIESASLPHGVSTPEPGWVEHEPSEIWWGEFTELIRELLAVSEIDPERIAGIGISGLAPSVLPLDESGAPLRPGMLYGVDTRAGEEIKLLNEWIGEERILEVCGNSLSFQSAGPKILWLKRNEPEIFERTETIVDAVGYVVSQLTDEYVMDNAVASFFHPLYNLKELEWDAEMFERAGLDPELLPETKWSAEVAGEVTPDAAERTGLAVGTPVVTGAVDAIAALLSVGGVEPGDTVFMYGTTGVVYSTCAEPRTVPGVWSTPHSVEGKYAVGGGMATSGAITEWFADQFAGEAVLDEGVGKGKYDHLSEEAAEIDPGSEGLVVLPYFSGSRTPLNDDRARGTIAGLTLSHTKYHVYRAILEGVGYGFRHNLEMIEHADVPIGRTFAIGGGAQSDLWRQIVSDITGYEQKYVSDPLGAPLGSAYLAGIGSGVFDGYDALKTSTTAATTTPANPARTAIYDEYYDVYRDLYPAMKDEMHRLASLGNK</sequence>
<dbReference type="Proteomes" id="UP001597085">
    <property type="component" value="Unassembled WGS sequence"/>
</dbReference>
<dbReference type="InterPro" id="IPR018484">
    <property type="entry name" value="FGGY_N"/>
</dbReference>
<dbReference type="InterPro" id="IPR018485">
    <property type="entry name" value="FGGY_C"/>
</dbReference>
<evidence type="ECO:0000259" key="5">
    <source>
        <dbReference type="Pfam" id="PF02782"/>
    </source>
</evidence>
<feature type="domain" description="Carbohydrate kinase FGGY C-terminal" evidence="5">
    <location>
        <begin position="262"/>
        <end position="452"/>
    </location>
</feature>
<evidence type="ECO:0000259" key="4">
    <source>
        <dbReference type="Pfam" id="PF00370"/>
    </source>
</evidence>
<protein>
    <submittedName>
        <fullName evidence="6">FGGY-family carbohydrate kinase</fullName>
        <ecNumber evidence="6">2.7.1.-</ecNumber>
    </submittedName>
</protein>
<dbReference type="Pfam" id="PF00370">
    <property type="entry name" value="FGGY_N"/>
    <property type="match status" value="1"/>
</dbReference>
<dbReference type="Pfam" id="PF02782">
    <property type="entry name" value="FGGY_C"/>
    <property type="match status" value="1"/>
</dbReference>
<name>A0ABD6CQ96_9EURY</name>
<comment type="caution">
    <text evidence="6">The sequence shown here is derived from an EMBL/GenBank/DDBJ whole genome shotgun (WGS) entry which is preliminary data.</text>
</comment>
<dbReference type="InterPro" id="IPR043129">
    <property type="entry name" value="ATPase_NBD"/>
</dbReference>
<dbReference type="PROSITE" id="PS00445">
    <property type="entry name" value="FGGY_KINASES_2"/>
    <property type="match status" value="1"/>
</dbReference>
<evidence type="ECO:0000256" key="2">
    <source>
        <dbReference type="ARBA" id="ARBA00022777"/>
    </source>
</evidence>
<dbReference type="Gene3D" id="3.30.420.40">
    <property type="match status" value="2"/>
</dbReference>
<dbReference type="CDD" id="cd07804">
    <property type="entry name" value="ASKHA_NBD_FGGY_RrXK-like"/>
    <property type="match status" value="1"/>
</dbReference>